<dbReference type="PANTHER" id="PTHR13848">
    <property type="entry name" value="PROTEIN YIPPEE-LIKE CG15309-RELATED"/>
    <property type="match status" value="1"/>
</dbReference>
<feature type="domain" description="Yippee" evidence="5">
    <location>
        <begin position="14"/>
        <end position="111"/>
    </location>
</feature>
<protein>
    <recommendedName>
        <fullName evidence="4">Protein yippee-like</fullName>
    </recommendedName>
</protein>
<evidence type="ECO:0000313" key="6">
    <source>
        <dbReference type="Proteomes" id="UP000492821"/>
    </source>
</evidence>
<organism evidence="6 7">
    <name type="scientific">Panagrellus redivivus</name>
    <name type="common">Microworm</name>
    <dbReference type="NCBI Taxonomy" id="6233"/>
    <lineage>
        <taxon>Eukaryota</taxon>
        <taxon>Metazoa</taxon>
        <taxon>Ecdysozoa</taxon>
        <taxon>Nematoda</taxon>
        <taxon>Chromadorea</taxon>
        <taxon>Rhabditida</taxon>
        <taxon>Tylenchina</taxon>
        <taxon>Panagrolaimomorpha</taxon>
        <taxon>Panagrolaimoidea</taxon>
        <taxon>Panagrolaimidae</taxon>
        <taxon>Panagrellus</taxon>
    </lineage>
</organism>
<reference evidence="7" key="2">
    <citation type="submission" date="2020-10" db="UniProtKB">
        <authorList>
            <consortium name="WormBaseParasite"/>
        </authorList>
    </citation>
    <scope>IDENTIFICATION</scope>
</reference>
<dbReference type="Proteomes" id="UP000492821">
    <property type="component" value="Unassembled WGS sequence"/>
</dbReference>
<keyword evidence="6" id="KW-1185">Reference proteome</keyword>
<evidence type="ECO:0000256" key="2">
    <source>
        <dbReference type="ARBA" id="ARBA00022723"/>
    </source>
</evidence>
<evidence type="ECO:0000259" key="5">
    <source>
        <dbReference type="PROSITE" id="PS51792"/>
    </source>
</evidence>
<dbReference type="InterPro" id="IPR039058">
    <property type="entry name" value="Yippee_fam"/>
</dbReference>
<keyword evidence="3" id="KW-0862">Zinc</keyword>
<evidence type="ECO:0000313" key="7">
    <source>
        <dbReference type="WBParaSite" id="Pan_g19333.t1"/>
    </source>
</evidence>
<dbReference type="Pfam" id="PF03226">
    <property type="entry name" value="Yippee-Mis18"/>
    <property type="match status" value="1"/>
</dbReference>
<proteinExistence type="inferred from homology"/>
<dbReference type="InterPro" id="IPR034751">
    <property type="entry name" value="Yippee"/>
</dbReference>
<dbReference type="PROSITE" id="PS51792">
    <property type="entry name" value="YIPPEE"/>
    <property type="match status" value="1"/>
</dbReference>
<comment type="similarity">
    <text evidence="1 4">Belongs to the yippee family.</text>
</comment>
<accession>A0A7E4ZVA4</accession>
<dbReference type="AlphaFoldDB" id="A0A7E4ZVA4"/>
<dbReference type="WBParaSite" id="Pan_g19333.t1">
    <property type="protein sequence ID" value="Pan_g19333.t1"/>
    <property type="gene ID" value="Pan_g19333"/>
</dbReference>
<name>A0A7E4ZVA4_PANRE</name>
<evidence type="ECO:0000256" key="3">
    <source>
        <dbReference type="ARBA" id="ARBA00022833"/>
    </source>
</evidence>
<dbReference type="InterPro" id="IPR004910">
    <property type="entry name" value="Yippee/Mis18/Cereblon"/>
</dbReference>
<keyword evidence="2" id="KW-0479">Metal-binding</keyword>
<evidence type="ECO:0000256" key="4">
    <source>
        <dbReference type="RuleBase" id="RU110713"/>
    </source>
</evidence>
<evidence type="ECO:0000256" key="1">
    <source>
        <dbReference type="ARBA" id="ARBA00005613"/>
    </source>
</evidence>
<sequence>MGQPFFEFINDDRGVYVCKTCGTCLTGSKHLYSTTFTGQYGQAYLFNTVVNVTKSAPMQREMSTGNHMIRDVACKGCKKTIGWFYEFAYESEQVYKEGKYVLELTLISLRKGIVDQKGGNSQCYL</sequence>
<reference evidence="6" key="1">
    <citation type="journal article" date="2013" name="Genetics">
        <title>The draft genome and transcriptome of Panagrellus redivivus are shaped by the harsh demands of a free-living lifestyle.</title>
        <authorList>
            <person name="Srinivasan J."/>
            <person name="Dillman A.R."/>
            <person name="Macchietto M.G."/>
            <person name="Heikkinen L."/>
            <person name="Lakso M."/>
            <person name="Fracchia K.M."/>
            <person name="Antoshechkin I."/>
            <person name="Mortazavi A."/>
            <person name="Wong G."/>
            <person name="Sternberg P.W."/>
        </authorList>
    </citation>
    <scope>NUCLEOTIDE SEQUENCE [LARGE SCALE GENOMIC DNA]</scope>
    <source>
        <strain evidence="6">MT8872</strain>
    </source>
</reference>
<dbReference type="GO" id="GO:0046872">
    <property type="term" value="F:metal ion binding"/>
    <property type="evidence" value="ECO:0007669"/>
    <property type="project" value="UniProtKB-KW"/>
</dbReference>